<gene>
    <name evidence="1" type="ORF">ASEP1449_LOCUS18846</name>
</gene>
<name>A0A7S2USV4_9STRA</name>
<accession>A0A7S2USV4</accession>
<protein>
    <submittedName>
        <fullName evidence="1">Uncharacterized protein</fullName>
    </submittedName>
</protein>
<reference evidence="1" key="1">
    <citation type="submission" date="2021-01" db="EMBL/GenBank/DDBJ databases">
        <authorList>
            <person name="Corre E."/>
            <person name="Pelletier E."/>
            <person name="Niang G."/>
            <person name="Scheremetjew M."/>
            <person name="Finn R."/>
            <person name="Kale V."/>
            <person name="Holt S."/>
            <person name="Cochrane G."/>
            <person name="Meng A."/>
            <person name="Brown T."/>
            <person name="Cohen L."/>
        </authorList>
    </citation>
    <scope>NUCLEOTIDE SEQUENCE</scope>
    <source>
        <strain evidence="1">CCMP2084</strain>
    </source>
</reference>
<organism evidence="1">
    <name type="scientific">Attheya septentrionalis</name>
    <dbReference type="NCBI Taxonomy" id="420275"/>
    <lineage>
        <taxon>Eukaryota</taxon>
        <taxon>Sar</taxon>
        <taxon>Stramenopiles</taxon>
        <taxon>Ochrophyta</taxon>
        <taxon>Bacillariophyta</taxon>
        <taxon>Coscinodiscophyceae</taxon>
        <taxon>Chaetocerotophycidae</taxon>
        <taxon>Chaetocerotales</taxon>
        <taxon>Attheyaceae</taxon>
        <taxon>Attheya</taxon>
    </lineage>
</organism>
<dbReference type="AlphaFoldDB" id="A0A7S2USV4"/>
<sequence length="146" mass="16572">MHTEEILERAGRALPPVVSVQQCKNSLADSPLKTMNMRKARTRVEDDYLSKPFGTVLHEYKRVVRGSDENEPNEEATFVLCLADGKDELVAEYHGNVQKLALFIIEMADNVDLTSNEGGEYWKALYVFRKHATEADDDVDARVKTR</sequence>
<proteinExistence type="predicted"/>
<evidence type="ECO:0000313" key="1">
    <source>
        <dbReference type="EMBL" id="CAD9827012.1"/>
    </source>
</evidence>
<dbReference type="EMBL" id="HBHQ01027816">
    <property type="protein sequence ID" value="CAD9827012.1"/>
    <property type="molecule type" value="Transcribed_RNA"/>
</dbReference>